<proteinExistence type="predicted"/>
<evidence type="ECO:0000313" key="2">
    <source>
        <dbReference type="Proteomes" id="UP000681356"/>
    </source>
</evidence>
<reference evidence="1" key="1">
    <citation type="submission" date="2021-04" db="EMBL/GenBank/DDBJ databases">
        <authorList>
            <person name="Yoon J."/>
        </authorList>
    </citation>
    <scope>NUCLEOTIDE SEQUENCE</scope>
    <source>
        <strain evidence="1">KMU-90</strain>
    </source>
</reference>
<dbReference type="EMBL" id="JAGTUU010000006">
    <property type="protein sequence ID" value="MBS0125680.1"/>
    <property type="molecule type" value="Genomic_DNA"/>
</dbReference>
<gene>
    <name evidence="1" type="ORF">KB874_16460</name>
</gene>
<dbReference type="Proteomes" id="UP000681356">
    <property type="component" value="Unassembled WGS sequence"/>
</dbReference>
<comment type="caution">
    <text evidence="1">The sequence shown here is derived from an EMBL/GenBank/DDBJ whole genome shotgun (WGS) entry which is preliminary data.</text>
</comment>
<protein>
    <submittedName>
        <fullName evidence="1">Uncharacterized protein</fullName>
    </submittedName>
</protein>
<accession>A0A8J7WDM1</accession>
<name>A0A8J7WDM1_9RHOB</name>
<sequence length="112" mass="12788">MRLFFEVAFAGVPEPARPPVMVSTHTHLGRLEVSVLIPRAVTSETGLRSFNPHPPTRGSELDWDAYVDVVYAELGWVDPRCPLRRQLVTPPQWMWFEFSRAMFFLLCLGLAC</sequence>
<evidence type="ECO:0000313" key="1">
    <source>
        <dbReference type="EMBL" id="MBS0125680.1"/>
    </source>
</evidence>
<dbReference type="RefSeq" id="WP_212537637.1">
    <property type="nucleotide sequence ID" value="NZ_JAGTUU010000006.1"/>
</dbReference>
<organism evidence="1 2">
    <name type="scientific">Thetidibacter halocola</name>
    <dbReference type="NCBI Taxonomy" id="2827239"/>
    <lineage>
        <taxon>Bacteria</taxon>
        <taxon>Pseudomonadati</taxon>
        <taxon>Pseudomonadota</taxon>
        <taxon>Alphaproteobacteria</taxon>
        <taxon>Rhodobacterales</taxon>
        <taxon>Roseobacteraceae</taxon>
        <taxon>Thetidibacter</taxon>
    </lineage>
</organism>
<keyword evidence="2" id="KW-1185">Reference proteome</keyword>
<dbReference type="AlphaFoldDB" id="A0A8J7WDM1"/>